<keyword evidence="3" id="KW-1185">Reference proteome</keyword>
<evidence type="ECO:0000256" key="1">
    <source>
        <dbReference type="SAM" id="SignalP"/>
    </source>
</evidence>
<dbReference type="CDD" id="cd20557">
    <property type="entry name" value="CYCLIN_ScPCL1-like"/>
    <property type="match status" value="1"/>
</dbReference>
<accession>A0A4P9WE61</accession>
<reference evidence="3" key="1">
    <citation type="journal article" date="2018" name="Nat. Microbiol.">
        <title>Leveraging single-cell genomics to expand the fungal tree of life.</title>
        <authorList>
            <person name="Ahrendt S.R."/>
            <person name="Quandt C.A."/>
            <person name="Ciobanu D."/>
            <person name="Clum A."/>
            <person name="Salamov A."/>
            <person name="Andreopoulos B."/>
            <person name="Cheng J.F."/>
            <person name="Woyke T."/>
            <person name="Pelin A."/>
            <person name="Henrissat B."/>
            <person name="Reynolds N.K."/>
            <person name="Benny G.L."/>
            <person name="Smith M.E."/>
            <person name="James T.Y."/>
            <person name="Grigoriev I.V."/>
        </authorList>
    </citation>
    <scope>NUCLEOTIDE SEQUENCE [LARGE SCALE GENOMIC DNA]</scope>
</reference>
<dbReference type="OrthoDB" id="244495at2759"/>
<dbReference type="Proteomes" id="UP000269721">
    <property type="component" value="Unassembled WGS sequence"/>
</dbReference>
<keyword evidence="1" id="KW-0732">Signal</keyword>
<organism evidence="2 3">
    <name type="scientific">Blyttiomyces helicus</name>
    <dbReference type="NCBI Taxonomy" id="388810"/>
    <lineage>
        <taxon>Eukaryota</taxon>
        <taxon>Fungi</taxon>
        <taxon>Fungi incertae sedis</taxon>
        <taxon>Chytridiomycota</taxon>
        <taxon>Chytridiomycota incertae sedis</taxon>
        <taxon>Chytridiomycetes</taxon>
        <taxon>Chytridiomycetes incertae sedis</taxon>
        <taxon>Blyttiomyces</taxon>
    </lineage>
</organism>
<proteinExistence type="predicted"/>
<sequence length="104" mass="11190">MLSAHTLFFALLLLLRLAHATRQRPEPGAEIRLLGVALILADAALSDWTIPVRTWARLMGIAVAEVVTMKREFLSGVGFDLSAGGYGEFLRTVVGSLLAVGGRE</sequence>
<gene>
    <name evidence="2" type="ORF">BDK51DRAFT_29184</name>
</gene>
<dbReference type="Gene3D" id="1.10.472.10">
    <property type="entry name" value="Cyclin-like"/>
    <property type="match status" value="1"/>
</dbReference>
<evidence type="ECO:0000313" key="2">
    <source>
        <dbReference type="EMBL" id="RKO90874.1"/>
    </source>
</evidence>
<evidence type="ECO:0000313" key="3">
    <source>
        <dbReference type="Proteomes" id="UP000269721"/>
    </source>
</evidence>
<dbReference type="EMBL" id="KZ995337">
    <property type="protein sequence ID" value="RKO90874.1"/>
    <property type="molecule type" value="Genomic_DNA"/>
</dbReference>
<dbReference type="AlphaFoldDB" id="A0A4P9WE61"/>
<protein>
    <recommendedName>
        <fullName evidence="4">Cyclin N-terminal domain-containing protein</fullName>
    </recommendedName>
</protein>
<feature type="signal peptide" evidence="1">
    <location>
        <begin position="1"/>
        <end position="20"/>
    </location>
</feature>
<evidence type="ECO:0008006" key="4">
    <source>
        <dbReference type="Google" id="ProtNLM"/>
    </source>
</evidence>
<feature type="chain" id="PRO_5020464060" description="Cyclin N-terminal domain-containing protein" evidence="1">
    <location>
        <begin position="21"/>
        <end position="104"/>
    </location>
</feature>
<name>A0A4P9WE61_9FUNG</name>